<accession>A0A1B9HVD4</accession>
<evidence type="ECO:0000256" key="1">
    <source>
        <dbReference type="SAM" id="Coils"/>
    </source>
</evidence>
<dbReference type="Proteomes" id="UP000094020">
    <property type="component" value="Chromosome 2"/>
</dbReference>
<reference evidence="3" key="1">
    <citation type="submission" date="2013-07" db="EMBL/GenBank/DDBJ databases">
        <title>The Genome Sequence of Cryptococcus pinus CBS10737.</title>
        <authorList>
            <consortium name="The Broad Institute Genome Sequencing Platform"/>
            <person name="Cuomo C."/>
            <person name="Litvintseva A."/>
            <person name="Chen Y."/>
            <person name="Heitman J."/>
            <person name="Sun S."/>
            <person name="Springer D."/>
            <person name="Dromer F."/>
            <person name="Young S.K."/>
            <person name="Zeng Q."/>
            <person name="Gargeya S."/>
            <person name="Fitzgerald M."/>
            <person name="Abouelleil A."/>
            <person name="Alvarado L."/>
            <person name="Berlin A.M."/>
            <person name="Chapman S.B."/>
            <person name="Dewar J."/>
            <person name="Goldberg J."/>
            <person name="Griggs A."/>
            <person name="Gujja S."/>
            <person name="Hansen M."/>
            <person name="Howarth C."/>
            <person name="Imamovic A."/>
            <person name="Larimer J."/>
            <person name="McCowan C."/>
            <person name="Murphy C."/>
            <person name="Pearson M."/>
            <person name="Priest M."/>
            <person name="Roberts A."/>
            <person name="Saif S."/>
            <person name="Shea T."/>
            <person name="Sykes S."/>
            <person name="Wortman J."/>
            <person name="Nusbaum C."/>
            <person name="Birren B."/>
        </authorList>
    </citation>
    <scope>NUCLEOTIDE SEQUENCE [LARGE SCALE GENOMIC DNA]</scope>
    <source>
        <strain evidence="3">CBS 10737</strain>
    </source>
</reference>
<name>A0A1B9HVD4_9TREE</name>
<dbReference type="AlphaFoldDB" id="A0A1B9HVD4"/>
<dbReference type="STRING" id="1296096.A0A1B9HVD4"/>
<dbReference type="KEGG" id="kpin:30175373"/>
<evidence type="ECO:0000256" key="2">
    <source>
        <dbReference type="SAM" id="MobiDB-lite"/>
    </source>
</evidence>
<organism evidence="3">
    <name type="scientific">Kwoniella pini CBS 10737</name>
    <dbReference type="NCBI Taxonomy" id="1296096"/>
    <lineage>
        <taxon>Eukaryota</taxon>
        <taxon>Fungi</taxon>
        <taxon>Dikarya</taxon>
        <taxon>Basidiomycota</taxon>
        <taxon>Agaricomycotina</taxon>
        <taxon>Tremellomycetes</taxon>
        <taxon>Tremellales</taxon>
        <taxon>Cryptococcaceae</taxon>
        <taxon>Kwoniella</taxon>
    </lineage>
</organism>
<proteinExistence type="predicted"/>
<keyword evidence="1" id="KW-0175">Coiled coil</keyword>
<sequence>MLVGRSFPTQNSNSESQTIEAAVKAQVKQVTDGMLEEFMHLKNKLNDLEKKYEHSQQINISNIDNLQTELEFLTTSNFHLSDRNNSDSPNDDPDRSESPDVNHQLNALSSKVKSIQALCERFDAKLDRLDAKVDRNDIRSLNLENEVVNHEVNVNNSAHMVNDLKAQVQELEQKTEDIAKKVKVLEDNQMLTNDLPSDQKQNIRDEVKVIRERLEYAIEQSHVREANRVLRALGKWAHPVPTLNGRRSPEGIKAFAKGIWALNLPRMTKFLSKEEVDKWLTAYEIKDYEFMQHLNDGEKKAFLDHFIGGNTAIDYFC</sequence>
<reference evidence="4" key="2">
    <citation type="submission" date="2013-07" db="EMBL/GenBank/DDBJ databases">
        <authorList>
            <consortium name="The Broad Institute Genome Sequencing Platform"/>
            <person name="Cuomo C."/>
            <person name="Litvintseva A."/>
            <person name="Chen Y."/>
            <person name="Heitman J."/>
            <person name="Sun S."/>
            <person name="Springer D."/>
            <person name="Dromer F."/>
            <person name="Young S.K."/>
            <person name="Zeng Q."/>
            <person name="Gargeya S."/>
            <person name="Fitzgerald M."/>
            <person name="Abouelleil A."/>
            <person name="Alvarado L."/>
            <person name="Berlin A.M."/>
            <person name="Chapman S.B."/>
            <person name="Dewar J."/>
            <person name="Goldberg J."/>
            <person name="Griggs A."/>
            <person name="Gujja S."/>
            <person name="Hansen M."/>
            <person name="Howarth C."/>
            <person name="Imamovic A."/>
            <person name="Larimer J."/>
            <person name="McCowan C."/>
            <person name="Murphy C."/>
            <person name="Pearson M."/>
            <person name="Priest M."/>
            <person name="Roberts A."/>
            <person name="Saif S."/>
            <person name="Shea T."/>
            <person name="Sykes S."/>
            <person name="Wortman J."/>
            <person name="Nusbaum C."/>
            <person name="Birren B."/>
        </authorList>
    </citation>
    <scope>NUCLEOTIDE SEQUENCE</scope>
    <source>
        <strain evidence="4">CBS 10737</strain>
    </source>
</reference>
<evidence type="ECO:0000313" key="5">
    <source>
        <dbReference type="Proteomes" id="UP000094020"/>
    </source>
</evidence>
<evidence type="ECO:0000313" key="3">
    <source>
        <dbReference type="EMBL" id="OCF47226.1"/>
    </source>
</evidence>
<keyword evidence="5" id="KW-1185">Reference proteome</keyword>
<gene>
    <name evidence="3" type="ORF">I206_07004</name>
    <name evidence="4" type="ORF">I206_101906</name>
</gene>
<dbReference type="GeneID" id="30175373"/>
<feature type="coiled-coil region" evidence="1">
    <location>
        <begin position="154"/>
        <end position="188"/>
    </location>
</feature>
<feature type="coiled-coil region" evidence="1">
    <location>
        <begin position="31"/>
        <end position="58"/>
    </location>
</feature>
<dbReference type="OrthoDB" id="10664216at2759"/>
<evidence type="ECO:0000313" key="4">
    <source>
        <dbReference type="EMBL" id="WWC67987.1"/>
    </source>
</evidence>
<reference evidence="4" key="4">
    <citation type="submission" date="2024-02" db="EMBL/GenBank/DDBJ databases">
        <title>Comparative genomics of Cryptococcus and Kwoniella reveals pathogenesis evolution and contrasting modes of karyotype evolution via chromosome fusion or intercentromeric recombination.</title>
        <authorList>
            <person name="Coelho M.A."/>
            <person name="David-Palma M."/>
            <person name="Shea T."/>
            <person name="Bowers K."/>
            <person name="McGinley-Smith S."/>
            <person name="Mohammad A.W."/>
            <person name="Gnirke A."/>
            <person name="Yurkov A.M."/>
            <person name="Nowrousian M."/>
            <person name="Sun S."/>
            <person name="Cuomo C.A."/>
            <person name="Heitman J."/>
        </authorList>
    </citation>
    <scope>NUCLEOTIDE SEQUENCE</scope>
    <source>
        <strain evidence="4">CBS 10737</strain>
    </source>
</reference>
<reference evidence="3" key="3">
    <citation type="submission" date="2016-07" db="EMBL/GenBank/DDBJ databases">
        <title>Evolution of pathogenesis and genome organization in the Tremellales.</title>
        <authorList>
            <person name="Cuomo C."/>
            <person name="Litvintseva A."/>
            <person name="Heitman J."/>
            <person name="Chen Y."/>
            <person name="Sun S."/>
            <person name="Springer D."/>
            <person name="Dromer F."/>
            <person name="Young S."/>
            <person name="Zeng Q."/>
            <person name="Chapman S."/>
            <person name="Gujja S."/>
            <person name="Saif S."/>
            <person name="Birren B."/>
        </authorList>
    </citation>
    <scope>NUCLEOTIDE SEQUENCE</scope>
    <source>
        <strain evidence="3">CBS 10737</strain>
    </source>
</reference>
<feature type="region of interest" description="Disordered" evidence="2">
    <location>
        <begin position="77"/>
        <end position="102"/>
    </location>
</feature>
<dbReference type="EMBL" id="KV700117">
    <property type="protein sequence ID" value="OCF47226.1"/>
    <property type="molecule type" value="Genomic_DNA"/>
</dbReference>
<dbReference type="EMBL" id="CP144520">
    <property type="protein sequence ID" value="WWC67987.1"/>
    <property type="molecule type" value="Genomic_DNA"/>
</dbReference>
<protein>
    <submittedName>
        <fullName evidence="3">Uncharacterized protein</fullName>
    </submittedName>
</protein>
<dbReference type="RefSeq" id="XP_019008445.1">
    <property type="nucleotide sequence ID" value="XM_019158699.1"/>
</dbReference>